<dbReference type="InterPro" id="IPR036689">
    <property type="entry name" value="ESAT-6-like_sf"/>
</dbReference>
<dbReference type="RefSeq" id="WP_264015905.1">
    <property type="nucleotide sequence ID" value="NZ_JACKSJ010000250.1"/>
</dbReference>
<dbReference type="Gene3D" id="1.10.287.1060">
    <property type="entry name" value="ESAT-6-like"/>
    <property type="match status" value="1"/>
</dbReference>
<reference evidence="1" key="2">
    <citation type="journal article" date="2022" name="BMC Genomics">
        <title>Comparative genome analysis of mycobacteria focusing on tRNA and non-coding RNA.</title>
        <authorList>
            <person name="Behra P.R.K."/>
            <person name="Pettersson B.M.F."/>
            <person name="Ramesh M."/>
            <person name="Das S."/>
            <person name="Dasgupta S."/>
            <person name="Kirsebom L.A."/>
        </authorList>
    </citation>
    <scope>NUCLEOTIDE SEQUENCE</scope>
    <source>
        <strain evidence="1">DSM 44615</strain>
    </source>
</reference>
<dbReference type="AlphaFoldDB" id="A0A9X2YV80"/>
<dbReference type="SUPFAM" id="SSF140453">
    <property type="entry name" value="EsxAB dimer-like"/>
    <property type="match status" value="1"/>
</dbReference>
<organism evidence="1 2">
    <name type="scientific">[Mycobacterium] manitobense</name>
    <dbReference type="NCBI Taxonomy" id="190147"/>
    <lineage>
        <taxon>Bacteria</taxon>
        <taxon>Bacillati</taxon>
        <taxon>Actinomycetota</taxon>
        <taxon>Actinomycetes</taxon>
        <taxon>Mycobacteriales</taxon>
        <taxon>Mycobacteriaceae</taxon>
        <taxon>Mycolicibacterium</taxon>
    </lineage>
</organism>
<gene>
    <name evidence="1" type="ORF">H7I41_27820</name>
</gene>
<evidence type="ECO:0000313" key="1">
    <source>
        <dbReference type="EMBL" id="MCV7173736.1"/>
    </source>
</evidence>
<dbReference type="Proteomes" id="UP001140293">
    <property type="component" value="Unassembled WGS sequence"/>
</dbReference>
<proteinExistence type="predicted"/>
<reference evidence="1" key="1">
    <citation type="submission" date="2020-07" db="EMBL/GenBank/DDBJ databases">
        <authorList>
            <person name="Pettersson B.M.F."/>
            <person name="Behra P.R.K."/>
            <person name="Ramesh M."/>
            <person name="Das S."/>
            <person name="Dasgupta S."/>
            <person name="Kirsebom L.A."/>
        </authorList>
    </citation>
    <scope>NUCLEOTIDE SEQUENCE</scope>
    <source>
        <strain evidence="1">DSM 44615</strain>
    </source>
</reference>
<dbReference type="EMBL" id="JACKSJ010000250">
    <property type="protein sequence ID" value="MCV7173736.1"/>
    <property type="molecule type" value="Genomic_DNA"/>
</dbReference>
<comment type="caution">
    <text evidence="1">The sequence shown here is derived from an EMBL/GenBank/DDBJ whole genome shotgun (WGS) entry which is preliminary data.</text>
</comment>
<protein>
    <submittedName>
        <fullName evidence="1">Uncharacterized protein</fullName>
    </submittedName>
</protein>
<accession>A0A9X2YV80</accession>
<name>A0A9X2YV80_9MYCO</name>
<sequence length="170" mass="18062">MSPGIAAVLGSKPEALITAAGQVVESVSNVDVQIASGRTQFADLDTKWNGTAAESAQVSGAEMIGDQVIYRDKLSALEKQLNHYGGSLRDIRKELSDLVTSGEAGYFDISDDGTVTPGWRLLAWGALSPRNAMEVNIRRLQLQTKIQTALDKFDAADKAAAGAIRTANRG</sequence>
<evidence type="ECO:0000313" key="2">
    <source>
        <dbReference type="Proteomes" id="UP001140293"/>
    </source>
</evidence>
<keyword evidence="2" id="KW-1185">Reference proteome</keyword>